<dbReference type="EMBL" id="MN740430">
    <property type="protein sequence ID" value="QHU05978.1"/>
    <property type="molecule type" value="Genomic_DNA"/>
</dbReference>
<keyword evidence="1" id="KW-0472">Membrane</keyword>
<feature type="transmembrane region" description="Helical" evidence="1">
    <location>
        <begin position="48"/>
        <end position="68"/>
    </location>
</feature>
<organism evidence="2">
    <name type="scientific">viral metagenome</name>
    <dbReference type="NCBI Taxonomy" id="1070528"/>
    <lineage>
        <taxon>unclassified sequences</taxon>
        <taxon>metagenomes</taxon>
        <taxon>organismal metagenomes</taxon>
    </lineage>
</organism>
<feature type="transmembrane region" description="Helical" evidence="1">
    <location>
        <begin position="74"/>
        <end position="99"/>
    </location>
</feature>
<evidence type="ECO:0000256" key="1">
    <source>
        <dbReference type="SAM" id="Phobius"/>
    </source>
</evidence>
<proteinExistence type="predicted"/>
<keyword evidence="1" id="KW-0812">Transmembrane</keyword>
<keyword evidence="1" id="KW-1133">Transmembrane helix</keyword>
<name>A0A6C0JQ18_9ZZZZ</name>
<feature type="transmembrane region" description="Helical" evidence="1">
    <location>
        <begin position="119"/>
        <end position="144"/>
    </location>
</feature>
<feature type="transmembrane region" description="Helical" evidence="1">
    <location>
        <begin position="6"/>
        <end position="27"/>
    </location>
</feature>
<sequence>MNGYLKVFTISIILLIISIIIEINYPYIDSSPTIKEYICIYFIRFLHYYVYLLSSFYLFFFNGIGAIFDMYVYLILIFTIVFGWFIFDSCWLSYFELLFYNINLELRETTFHPTFYSIYLQYVGFLMKISGVFYIATVSIILYYLKNISINYRIIYFIVFLFLFIKPFYDTRIKKQYYSEKNRQLSLLKKFHHKLNMV</sequence>
<dbReference type="AlphaFoldDB" id="A0A6C0JQ18"/>
<feature type="transmembrane region" description="Helical" evidence="1">
    <location>
        <begin position="150"/>
        <end position="169"/>
    </location>
</feature>
<accession>A0A6C0JQ18</accession>
<reference evidence="2" key="1">
    <citation type="journal article" date="2020" name="Nature">
        <title>Giant virus diversity and host interactions through global metagenomics.</title>
        <authorList>
            <person name="Schulz F."/>
            <person name="Roux S."/>
            <person name="Paez-Espino D."/>
            <person name="Jungbluth S."/>
            <person name="Walsh D.A."/>
            <person name="Denef V.J."/>
            <person name="McMahon K.D."/>
            <person name="Konstantinidis K.T."/>
            <person name="Eloe-Fadrosh E.A."/>
            <person name="Kyrpides N.C."/>
            <person name="Woyke T."/>
        </authorList>
    </citation>
    <scope>NUCLEOTIDE SEQUENCE</scope>
    <source>
        <strain evidence="2">GVMAG-M-3300027747-57</strain>
    </source>
</reference>
<evidence type="ECO:0000313" key="2">
    <source>
        <dbReference type="EMBL" id="QHU05978.1"/>
    </source>
</evidence>
<protein>
    <submittedName>
        <fullName evidence="2">Uncharacterized protein</fullName>
    </submittedName>
</protein>